<name>A0A3G4ZV18_9VIRU</name>
<gene>
    <name evidence="2" type="ORF">Barrevirus26_2</name>
</gene>
<reference evidence="2" key="1">
    <citation type="submission" date="2018-10" db="EMBL/GenBank/DDBJ databases">
        <title>Hidden diversity of soil giant viruses.</title>
        <authorList>
            <person name="Schulz F."/>
            <person name="Alteio L."/>
            <person name="Goudeau D."/>
            <person name="Ryan E.M."/>
            <person name="Malmstrom R.R."/>
            <person name="Blanchard J."/>
            <person name="Woyke T."/>
        </authorList>
    </citation>
    <scope>NUCLEOTIDE SEQUENCE</scope>
    <source>
        <strain evidence="2">BAV1</strain>
    </source>
</reference>
<protein>
    <submittedName>
        <fullName evidence="2">Uncharacterized protein</fullName>
    </submittedName>
</protein>
<feature type="region of interest" description="Disordered" evidence="1">
    <location>
        <begin position="1"/>
        <end position="39"/>
    </location>
</feature>
<organism evidence="2">
    <name type="scientific">Barrevirus sp</name>
    <dbReference type="NCBI Taxonomy" id="2487763"/>
    <lineage>
        <taxon>Viruses</taxon>
        <taxon>Varidnaviria</taxon>
        <taxon>Bamfordvirae</taxon>
        <taxon>Nucleocytoviricota</taxon>
        <taxon>Megaviricetes</taxon>
        <taxon>Imitervirales</taxon>
        <taxon>Mimiviridae</taxon>
        <taxon>Klosneuvirinae</taxon>
    </lineage>
</organism>
<feature type="compositionally biased region" description="Acidic residues" evidence="1">
    <location>
        <begin position="16"/>
        <end position="25"/>
    </location>
</feature>
<proteinExistence type="predicted"/>
<dbReference type="EMBL" id="MK072023">
    <property type="protein sequence ID" value="AYV77269.1"/>
    <property type="molecule type" value="Genomic_DNA"/>
</dbReference>
<sequence>MGKLKGEPYSAGSYSDLEDEQSDTDNIEKNDQIGISPVDPNDITVKDDIKNMIDLAFKNQCDIIEDHMFSEHDETTSAFVNRHLSRIMDNLFTGKLSFTDITIKIITDMKLEFDQDKTILLKMKHNDNIPIAKIFKDVTLENINAAIDRIPPHFPVDRDVLVDKLSVLFNINENNTPISKGLENDHTDRLHLEI</sequence>
<evidence type="ECO:0000313" key="2">
    <source>
        <dbReference type="EMBL" id="AYV77269.1"/>
    </source>
</evidence>
<evidence type="ECO:0000256" key="1">
    <source>
        <dbReference type="SAM" id="MobiDB-lite"/>
    </source>
</evidence>
<accession>A0A3G4ZV18</accession>